<feature type="compositionally biased region" description="Polar residues" evidence="1">
    <location>
        <begin position="119"/>
        <end position="129"/>
    </location>
</feature>
<feature type="compositionally biased region" description="Low complexity" evidence="1">
    <location>
        <begin position="49"/>
        <end position="58"/>
    </location>
</feature>
<dbReference type="InterPro" id="IPR010916">
    <property type="entry name" value="TonB_box_CS"/>
</dbReference>
<name>A0A835LRQ0_9MAGN</name>
<feature type="signal peptide" evidence="2">
    <location>
        <begin position="1"/>
        <end position="22"/>
    </location>
</feature>
<keyword evidence="4" id="KW-1185">Reference proteome</keyword>
<organism evidence="3 4">
    <name type="scientific">Coptis chinensis</name>
    <dbReference type="NCBI Taxonomy" id="261450"/>
    <lineage>
        <taxon>Eukaryota</taxon>
        <taxon>Viridiplantae</taxon>
        <taxon>Streptophyta</taxon>
        <taxon>Embryophyta</taxon>
        <taxon>Tracheophyta</taxon>
        <taxon>Spermatophyta</taxon>
        <taxon>Magnoliopsida</taxon>
        <taxon>Ranunculales</taxon>
        <taxon>Ranunculaceae</taxon>
        <taxon>Coptidoideae</taxon>
        <taxon>Coptis</taxon>
    </lineage>
</organism>
<feature type="compositionally biased region" description="Basic and acidic residues" evidence="1">
    <location>
        <begin position="73"/>
        <end position="107"/>
    </location>
</feature>
<dbReference type="PANTHER" id="PTHR34200:SF8">
    <property type="entry name" value="TRANSMEMBRANE PROTEIN"/>
    <property type="match status" value="1"/>
</dbReference>
<dbReference type="Proteomes" id="UP000631114">
    <property type="component" value="Unassembled WGS sequence"/>
</dbReference>
<dbReference type="EMBL" id="JADFTS010000006">
    <property type="protein sequence ID" value="KAF9601014.1"/>
    <property type="molecule type" value="Genomic_DNA"/>
</dbReference>
<reference evidence="3 4" key="1">
    <citation type="submission" date="2020-10" db="EMBL/GenBank/DDBJ databases">
        <title>The Coptis chinensis genome and diversification of protoberbering-type alkaloids.</title>
        <authorList>
            <person name="Wang B."/>
            <person name="Shu S."/>
            <person name="Song C."/>
            <person name="Liu Y."/>
        </authorList>
    </citation>
    <scope>NUCLEOTIDE SEQUENCE [LARGE SCALE GENOMIC DNA]</scope>
    <source>
        <strain evidence="3">HL-2020</strain>
        <tissue evidence="3">Leaf</tissue>
    </source>
</reference>
<dbReference type="PANTHER" id="PTHR34200">
    <property type="entry name" value="DENTIN SIALOPHOSPHOPROTEIN-LIKE ISOFORM X1"/>
    <property type="match status" value="1"/>
</dbReference>
<feature type="compositionally biased region" description="Basic and acidic residues" evidence="1">
    <location>
        <begin position="132"/>
        <end position="141"/>
    </location>
</feature>
<feature type="region of interest" description="Disordered" evidence="1">
    <location>
        <begin position="36"/>
        <end position="146"/>
    </location>
</feature>
<sequence length="170" mass="18239">MKRHAILLVLLLLYTLLLVCFGAESEIKVVDPKSRNEQNNTLTSKETLVVKPSGSKPVSVEDKKKNVHGTDNLSKDPDSKEVPKVGTGKDDSIKKPHVKDGNKKEGTDDGSGSKMVPNGLTTEGNSVATKPTKKESVRGEECDSSSTCKDEINKLVACLRVPGDGIALIL</sequence>
<protein>
    <submittedName>
        <fullName evidence="3">Uncharacterized protein</fullName>
    </submittedName>
</protein>
<dbReference type="PROSITE" id="PS00430">
    <property type="entry name" value="TONB_DEPENDENT_REC_1"/>
    <property type="match status" value="1"/>
</dbReference>
<dbReference type="AlphaFoldDB" id="A0A835LRQ0"/>
<comment type="caution">
    <text evidence="3">The sequence shown here is derived from an EMBL/GenBank/DDBJ whole genome shotgun (WGS) entry which is preliminary data.</text>
</comment>
<feature type="chain" id="PRO_5032871782" evidence="2">
    <location>
        <begin position="23"/>
        <end position="170"/>
    </location>
</feature>
<proteinExistence type="predicted"/>
<evidence type="ECO:0000256" key="2">
    <source>
        <dbReference type="SAM" id="SignalP"/>
    </source>
</evidence>
<gene>
    <name evidence="3" type="ORF">IFM89_014999</name>
</gene>
<evidence type="ECO:0000313" key="3">
    <source>
        <dbReference type="EMBL" id="KAF9601014.1"/>
    </source>
</evidence>
<accession>A0A835LRQ0</accession>
<dbReference type="OrthoDB" id="1936430at2759"/>
<evidence type="ECO:0000313" key="4">
    <source>
        <dbReference type="Proteomes" id="UP000631114"/>
    </source>
</evidence>
<feature type="compositionally biased region" description="Polar residues" evidence="1">
    <location>
        <begin position="37"/>
        <end position="46"/>
    </location>
</feature>
<evidence type="ECO:0000256" key="1">
    <source>
        <dbReference type="SAM" id="MobiDB-lite"/>
    </source>
</evidence>
<keyword evidence="2" id="KW-0732">Signal</keyword>